<dbReference type="InterPro" id="IPR051398">
    <property type="entry name" value="Polysacch_Deacetylase"/>
</dbReference>
<dbReference type="SUPFAM" id="SSF88713">
    <property type="entry name" value="Glycoside hydrolase/deacetylase"/>
    <property type="match status" value="1"/>
</dbReference>
<dbReference type="PANTHER" id="PTHR34216:SF7">
    <property type="entry name" value="POLY-BETA-1,6-N-ACETYL-D-GLUCOSAMINE N-DEACETYLASE"/>
    <property type="match status" value="1"/>
</dbReference>
<accession>A0A383DN24</accession>
<protein>
    <recommendedName>
        <fullName evidence="2">NodB homology domain-containing protein</fullName>
    </recommendedName>
</protein>
<organism evidence="3">
    <name type="scientific">marine metagenome</name>
    <dbReference type="NCBI Taxonomy" id="408172"/>
    <lineage>
        <taxon>unclassified sequences</taxon>
        <taxon>metagenomes</taxon>
        <taxon>ecological metagenomes</taxon>
    </lineage>
</organism>
<feature type="domain" description="NodB homology" evidence="2">
    <location>
        <begin position="97"/>
        <end position="207"/>
    </location>
</feature>
<evidence type="ECO:0000259" key="2">
    <source>
        <dbReference type="PROSITE" id="PS51677"/>
    </source>
</evidence>
<dbReference type="PROSITE" id="PS51677">
    <property type="entry name" value="NODB"/>
    <property type="match status" value="1"/>
</dbReference>
<feature type="non-terminal residue" evidence="3">
    <location>
        <position position="207"/>
    </location>
</feature>
<dbReference type="AlphaFoldDB" id="A0A383DN24"/>
<gene>
    <name evidence="3" type="ORF">METZ01_LOCUS498755</name>
</gene>
<dbReference type="Gene3D" id="3.20.20.370">
    <property type="entry name" value="Glycoside hydrolase/deacetylase"/>
    <property type="match status" value="1"/>
</dbReference>
<keyword evidence="1" id="KW-0732">Signal</keyword>
<dbReference type="GO" id="GO:0005975">
    <property type="term" value="P:carbohydrate metabolic process"/>
    <property type="evidence" value="ECO:0007669"/>
    <property type="project" value="InterPro"/>
</dbReference>
<feature type="non-terminal residue" evidence="3">
    <location>
        <position position="1"/>
    </location>
</feature>
<name>A0A383DN24_9ZZZZ</name>
<evidence type="ECO:0000313" key="3">
    <source>
        <dbReference type="EMBL" id="SVE45901.1"/>
    </source>
</evidence>
<dbReference type="Pfam" id="PF01522">
    <property type="entry name" value="Polysacc_deac_1"/>
    <property type="match status" value="1"/>
</dbReference>
<dbReference type="GO" id="GO:0016810">
    <property type="term" value="F:hydrolase activity, acting on carbon-nitrogen (but not peptide) bonds"/>
    <property type="evidence" value="ECO:0007669"/>
    <property type="project" value="InterPro"/>
</dbReference>
<dbReference type="InterPro" id="IPR011330">
    <property type="entry name" value="Glyco_hydro/deAcase_b/a-brl"/>
</dbReference>
<dbReference type="PANTHER" id="PTHR34216">
    <property type="match status" value="1"/>
</dbReference>
<proteinExistence type="predicted"/>
<dbReference type="InterPro" id="IPR002509">
    <property type="entry name" value="NODB_dom"/>
</dbReference>
<evidence type="ECO:0000256" key="1">
    <source>
        <dbReference type="ARBA" id="ARBA00022729"/>
    </source>
</evidence>
<reference evidence="3" key="1">
    <citation type="submission" date="2018-05" db="EMBL/GenBank/DDBJ databases">
        <authorList>
            <person name="Lanie J.A."/>
            <person name="Ng W.-L."/>
            <person name="Kazmierczak K.M."/>
            <person name="Andrzejewski T.M."/>
            <person name="Davidsen T.M."/>
            <person name="Wayne K.J."/>
            <person name="Tettelin H."/>
            <person name="Glass J.I."/>
            <person name="Rusch D."/>
            <person name="Podicherti R."/>
            <person name="Tsui H.-C.T."/>
            <person name="Winkler M.E."/>
        </authorList>
    </citation>
    <scope>NUCLEOTIDE SEQUENCE</scope>
</reference>
<dbReference type="EMBL" id="UINC01218744">
    <property type="protein sequence ID" value="SVE45901.1"/>
    <property type="molecule type" value="Genomic_DNA"/>
</dbReference>
<sequence>VYSKIIKKASARILFPLLFHSRSYYLSKPFYSGLGSVLMFHRVCPESSRPRIRGNAGLEVTPEYLENTIKFLRKNNYEIISLSQVAKILNDNYKKKKFAVLTFDDGYIDNYVHAYPIFKKHRVPFSIYVTTNFPDGNAILWWYILEDLILKETRIEFQLNGLEYQYSCASLLQKEWAYQQIHGLILNGPSNDLKQRIRQVFKKYDIN</sequence>